<proteinExistence type="predicted"/>
<keyword evidence="2" id="KW-1185">Reference proteome</keyword>
<evidence type="ECO:0000256" key="1">
    <source>
        <dbReference type="SAM" id="Phobius"/>
    </source>
</evidence>
<organism evidence="2 3">
    <name type="scientific">Hydra vulgaris</name>
    <name type="common">Hydra</name>
    <name type="synonym">Hydra attenuata</name>
    <dbReference type="NCBI Taxonomy" id="6087"/>
    <lineage>
        <taxon>Eukaryota</taxon>
        <taxon>Metazoa</taxon>
        <taxon>Cnidaria</taxon>
        <taxon>Hydrozoa</taxon>
        <taxon>Hydroidolina</taxon>
        <taxon>Anthoathecata</taxon>
        <taxon>Aplanulata</taxon>
        <taxon>Hydridae</taxon>
        <taxon>Hydra</taxon>
    </lineage>
</organism>
<dbReference type="Proteomes" id="UP001652625">
    <property type="component" value="Chromosome 03"/>
</dbReference>
<dbReference type="RefSeq" id="XP_065649281.1">
    <property type="nucleotide sequence ID" value="XM_065793209.1"/>
</dbReference>
<dbReference type="GeneID" id="100197717"/>
<keyword evidence="1" id="KW-0472">Membrane</keyword>
<feature type="transmembrane region" description="Helical" evidence="1">
    <location>
        <begin position="256"/>
        <end position="280"/>
    </location>
</feature>
<sequence length="353" mass="40571">MLKFSIFFYMIYTISFSNQINDFHVESMELYGGFTLDIDVGKKLNVTYTFPNIYPMDRIGVCKFFLKTLESDVVMHPINFNTSTGPEIGSFMQRLYDGGPLVYRKCNGVDENPRNSCQPFICHKKYGGFRNYYDSDIAKCVKVNRCKTELGADDLPTSAFDYDNNACKSLIDNQLSSEDKRTISEIIESSSLFQNMNPYIDVAHEDLILKCNHGVQKGTYCQCNDGWTSAMEKLADGKTKMTWCSKSFVPSSPLKFSLLVIAIFVAVILFLLLLYLWFWLFMCKTVQANFSLFSRYFPRTKLDFPFQYNPLWVIGDETFNTDKMLFDVIDEPKDIDISESEKGKSGVLFDKSL</sequence>
<name>A0ABM4BJS4_HYDVU</name>
<evidence type="ECO:0000313" key="2">
    <source>
        <dbReference type="Proteomes" id="UP001652625"/>
    </source>
</evidence>
<reference evidence="3" key="1">
    <citation type="submission" date="2025-08" db="UniProtKB">
        <authorList>
            <consortium name="RefSeq"/>
        </authorList>
    </citation>
    <scope>IDENTIFICATION</scope>
</reference>
<protein>
    <submittedName>
        <fullName evidence="3">Uncharacterized protein LOC100197717 isoform X5</fullName>
    </submittedName>
</protein>
<evidence type="ECO:0000313" key="3">
    <source>
        <dbReference type="RefSeq" id="XP_065649281.1"/>
    </source>
</evidence>
<accession>A0ABM4BJS4</accession>
<keyword evidence="1" id="KW-1133">Transmembrane helix</keyword>
<keyword evidence="1" id="KW-0812">Transmembrane</keyword>
<gene>
    <name evidence="3" type="primary">LOC100197717</name>
</gene>